<keyword evidence="5 12" id="KW-0235">DNA replication</keyword>
<evidence type="ECO:0000259" key="13">
    <source>
        <dbReference type="PROSITE" id="PS50880"/>
    </source>
</evidence>
<dbReference type="Gene3D" id="3.90.580.10">
    <property type="entry name" value="Zinc finger, CHC2-type domain"/>
    <property type="match status" value="1"/>
</dbReference>
<dbReference type="InterPro" id="IPR013264">
    <property type="entry name" value="DNAG_N"/>
</dbReference>
<dbReference type="PANTHER" id="PTHR30313:SF2">
    <property type="entry name" value="DNA PRIMASE"/>
    <property type="match status" value="1"/>
</dbReference>
<comment type="domain">
    <text evidence="12">Contains an N-terminal zinc-binding domain, a central core domain that contains the primase activity, and a C-terminal DnaB-binding domain.</text>
</comment>
<dbReference type="Pfam" id="PF13155">
    <property type="entry name" value="Toprim_2"/>
    <property type="match status" value="1"/>
</dbReference>
<dbReference type="SUPFAM" id="SSF56731">
    <property type="entry name" value="DNA primase core"/>
    <property type="match status" value="1"/>
</dbReference>
<sequence>MSLQQLREKIVNEIPISDLIERYGVHLVRKGNNLYGVCPFHDDTNPSMSVVNDKRMYKCFSCGAGHSHFDFVMNLQSMEFIEAMKDICDKFGIDFDSYTNKKEKSKEFIYAEKLLKVASTIYFQSGRNLKPEQYLDFLKNRHLSDEIADLYQLGFAPKKNSVYDYVCSLPKKDRNEILQTALKIGIIKHNKDNGSHYDTFRERIMFPIWDHYGKVIGFTSRRIHEYQHAKYMNSIESFIFNKRNLLYGLHLAKSFIRKRDSVIVVEGNMDQIATYKKGFENSVAIMGTALGDNSLRTLKSMTKNIYLALDNDEAGYKASQRTNRQFLEHGILPKFVDLSPHKDPDDFLDKEGTLAFQDRIDNAQAFIDYEFNKLLPQRPIEILDEKLNLLKQAFDIVSPLGNDLNANERLVSWAKKLGLESSKESILDNYGQFLKDSKSSTFQPKITNQNTPQEEPPAYDEDYMANFVEDSANGMPSYPEEEDKISKTEETLLLAIIEHPDCLEYDEMTDLLDFMQSDRVKEYILNLKNLIFEIDQREFKNFALSSSSEYGLEEIIKKGIIKNKGIQLEKEKAVKIINDLRKKLIKENLREKRQLLKLKRSEIKTQSELTELLKEIHDIEKKLFTLK</sequence>
<evidence type="ECO:0000256" key="7">
    <source>
        <dbReference type="ARBA" id="ARBA00022771"/>
    </source>
</evidence>
<keyword evidence="2 12" id="KW-0639">Primosome</keyword>
<name>A0ABY0IGJ9_9BACT</name>
<comment type="function">
    <text evidence="12">RNA polymerase that catalyzes the synthesis of short RNA molecules used as primers for DNA polymerase during DNA replication.</text>
</comment>
<dbReference type="InterPro" id="IPR006171">
    <property type="entry name" value="TOPRIM_dom"/>
</dbReference>
<comment type="subunit">
    <text evidence="12">Monomer. Interacts with DnaB.</text>
</comment>
<dbReference type="EC" id="2.7.7.101" evidence="12"/>
<dbReference type="PANTHER" id="PTHR30313">
    <property type="entry name" value="DNA PRIMASE"/>
    <property type="match status" value="1"/>
</dbReference>
<comment type="similarity">
    <text evidence="12">Belongs to the DnaG primase family.</text>
</comment>
<dbReference type="Gene3D" id="3.40.1360.10">
    <property type="match status" value="1"/>
</dbReference>
<dbReference type="Pfam" id="PF08275">
    <property type="entry name" value="DNAG_N"/>
    <property type="match status" value="1"/>
</dbReference>
<evidence type="ECO:0000256" key="12">
    <source>
        <dbReference type="HAMAP-Rule" id="MF_00974"/>
    </source>
</evidence>
<dbReference type="InterPro" id="IPR036977">
    <property type="entry name" value="DNA_primase_Znf_CHC2"/>
</dbReference>
<keyword evidence="1 12" id="KW-0240">DNA-directed RNA polymerase</keyword>
<keyword evidence="8 12" id="KW-0862">Zinc</keyword>
<evidence type="ECO:0000256" key="11">
    <source>
        <dbReference type="ARBA" id="ARBA00023163"/>
    </source>
</evidence>
<dbReference type="CDD" id="cd03364">
    <property type="entry name" value="TOPRIM_DnaG_primases"/>
    <property type="match status" value="1"/>
</dbReference>
<evidence type="ECO:0000256" key="9">
    <source>
        <dbReference type="ARBA" id="ARBA00022842"/>
    </source>
</evidence>
<proteinExistence type="inferred from homology"/>
<dbReference type="InterPro" id="IPR002694">
    <property type="entry name" value="Znf_CHC2"/>
</dbReference>
<dbReference type="NCBIfam" id="TIGR01391">
    <property type="entry name" value="dnaG"/>
    <property type="match status" value="1"/>
</dbReference>
<comment type="caution">
    <text evidence="14">The sequence shown here is derived from an EMBL/GenBank/DDBJ whole genome shotgun (WGS) entry which is preliminary data.</text>
</comment>
<evidence type="ECO:0000256" key="8">
    <source>
        <dbReference type="ARBA" id="ARBA00022833"/>
    </source>
</evidence>
<dbReference type="PROSITE" id="PS50880">
    <property type="entry name" value="TOPRIM"/>
    <property type="match status" value="1"/>
</dbReference>
<comment type="cofactor">
    <cofactor evidence="12">
        <name>Zn(2+)</name>
        <dbReference type="ChEBI" id="CHEBI:29105"/>
    </cofactor>
    <text evidence="12">Binds 1 zinc ion per monomer.</text>
</comment>
<keyword evidence="11 12" id="KW-0804">Transcription</keyword>
<feature type="zinc finger region" description="CHC2-type" evidence="12">
    <location>
        <begin position="38"/>
        <end position="62"/>
    </location>
</feature>
<dbReference type="InterPro" id="IPR034151">
    <property type="entry name" value="TOPRIM_DnaG_bac"/>
</dbReference>
<evidence type="ECO:0000256" key="4">
    <source>
        <dbReference type="ARBA" id="ARBA00022695"/>
    </source>
</evidence>
<keyword evidence="9" id="KW-0460">Magnesium</keyword>
<dbReference type="SMART" id="SM00493">
    <property type="entry name" value="TOPRIM"/>
    <property type="match status" value="1"/>
</dbReference>
<feature type="domain" description="Toprim" evidence="13">
    <location>
        <begin position="260"/>
        <end position="341"/>
    </location>
</feature>
<keyword evidence="3 12" id="KW-0808">Transferase</keyword>
<dbReference type="SMART" id="SM00400">
    <property type="entry name" value="ZnF_CHCC"/>
    <property type="match status" value="1"/>
</dbReference>
<evidence type="ECO:0000256" key="1">
    <source>
        <dbReference type="ARBA" id="ARBA00022478"/>
    </source>
</evidence>
<evidence type="ECO:0000256" key="3">
    <source>
        <dbReference type="ARBA" id="ARBA00022679"/>
    </source>
</evidence>
<comment type="catalytic activity">
    <reaction evidence="12">
        <text>ssDNA + n NTP = ssDNA/pppN(pN)n-1 hybrid + (n-1) diphosphate.</text>
        <dbReference type="EC" id="2.7.7.101"/>
    </reaction>
</comment>
<evidence type="ECO:0000256" key="10">
    <source>
        <dbReference type="ARBA" id="ARBA00023125"/>
    </source>
</evidence>
<keyword evidence="15" id="KW-1185">Reference proteome</keyword>
<evidence type="ECO:0000256" key="6">
    <source>
        <dbReference type="ARBA" id="ARBA00022723"/>
    </source>
</evidence>
<evidence type="ECO:0000313" key="15">
    <source>
        <dbReference type="Proteomes" id="UP000443582"/>
    </source>
</evidence>
<organism evidence="14 15">
    <name type="scientific">Halobacteriovorax vibrionivorans</name>
    <dbReference type="NCBI Taxonomy" id="2152716"/>
    <lineage>
        <taxon>Bacteria</taxon>
        <taxon>Pseudomonadati</taxon>
        <taxon>Bdellovibrionota</taxon>
        <taxon>Bacteriovoracia</taxon>
        <taxon>Bacteriovoracales</taxon>
        <taxon>Halobacteriovoraceae</taxon>
        <taxon>Halobacteriovorax</taxon>
    </lineage>
</organism>
<dbReference type="Pfam" id="PF01807">
    <property type="entry name" value="Zn_ribbon_DnaG"/>
    <property type="match status" value="1"/>
</dbReference>
<gene>
    <name evidence="12 14" type="primary">dnaG</name>
    <name evidence="14" type="ORF">DAY19_10375</name>
</gene>
<keyword evidence="4 12" id="KW-0548">Nucleotidyltransferase</keyword>
<keyword evidence="10 12" id="KW-0238">DNA-binding</keyword>
<protein>
    <recommendedName>
        <fullName evidence="12">DNA primase</fullName>
        <ecNumber evidence="12">2.7.7.101</ecNumber>
    </recommendedName>
</protein>
<keyword evidence="7 12" id="KW-0863">Zinc-finger</keyword>
<dbReference type="InterPro" id="IPR050219">
    <property type="entry name" value="DnaG_primase"/>
</dbReference>
<dbReference type="SUPFAM" id="SSF57783">
    <property type="entry name" value="Zinc beta-ribbon"/>
    <property type="match status" value="1"/>
</dbReference>
<evidence type="ECO:0000256" key="2">
    <source>
        <dbReference type="ARBA" id="ARBA00022515"/>
    </source>
</evidence>
<dbReference type="EMBL" id="QDKL01000002">
    <property type="protein sequence ID" value="RZF22078.1"/>
    <property type="molecule type" value="Genomic_DNA"/>
</dbReference>
<evidence type="ECO:0000313" key="14">
    <source>
        <dbReference type="EMBL" id="RZF22078.1"/>
    </source>
</evidence>
<dbReference type="InterPro" id="IPR006295">
    <property type="entry name" value="DNA_primase_DnaG"/>
</dbReference>
<accession>A0ABY0IGJ9</accession>
<keyword evidence="6 12" id="KW-0479">Metal-binding</keyword>
<dbReference type="InterPro" id="IPR037068">
    <property type="entry name" value="DNA_primase_core_N_sf"/>
</dbReference>
<dbReference type="InterPro" id="IPR030846">
    <property type="entry name" value="DnaG_bac"/>
</dbReference>
<dbReference type="Gene3D" id="3.90.980.10">
    <property type="entry name" value="DNA primase, catalytic core, N-terminal domain"/>
    <property type="match status" value="1"/>
</dbReference>
<reference evidence="15" key="1">
    <citation type="journal article" date="2019" name="Int. J. Syst. Evol. Microbiol.">
        <title>Halobacteriovorax valvorus sp. nov., a novel prokaryotic predator isolated from coastal seawater of China.</title>
        <authorList>
            <person name="Chen M.-X."/>
        </authorList>
    </citation>
    <scope>NUCLEOTIDE SEQUENCE [LARGE SCALE GENOMIC DNA]</scope>
    <source>
        <strain evidence="15">BL9</strain>
    </source>
</reference>
<evidence type="ECO:0000256" key="5">
    <source>
        <dbReference type="ARBA" id="ARBA00022705"/>
    </source>
</evidence>
<dbReference type="HAMAP" id="MF_00974">
    <property type="entry name" value="DNA_primase_DnaG"/>
    <property type="match status" value="1"/>
</dbReference>
<dbReference type="RefSeq" id="WP_115362098.1">
    <property type="nucleotide sequence ID" value="NZ_QDKL01000002.1"/>
</dbReference>
<dbReference type="Proteomes" id="UP000443582">
    <property type="component" value="Unassembled WGS sequence"/>
</dbReference>